<dbReference type="Gene3D" id="3.20.20.10">
    <property type="entry name" value="Alanine racemase"/>
    <property type="match status" value="1"/>
</dbReference>
<dbReference type="SUPFAM" id="SSF51419">
    <property type="entry name" value="PLP-binding barrel"/>
    <property type="match status" value="1"/>
</dbReference>
<dbReference type="InterPro" id="IPR042208">
    <property type="entry name" value="D-ser_dehydrat-like_sf"/>
</dbReference>
<proteinExistence type="inferred from homology"/>
<dbReference type="RefSeq" id="WP_197674930.1">
    <property type="nucleotide sequence ID" value="NZ_LT629690.1"/>
</dbReference>
<organism evidence="4 5">
    <name type="scientific">Terriglobus roseus</name>
    <dbReference type="NCBI Taxonomy" id="392734"/>
    <lineage>
        <taxon>Bacteria</taxon>
        <taxon>Pseudomonadati</taxon>
        <taxon>Acidobacteriota</taxon>
        <taxon>Terriglobia</taxon>
        <taxon>Terriglobales</taxon>
        <taxon>Acidobacteriaceae</taxon>
        <taxon>Terriglobus</taxon>
    </lineage>
</organism>
<dbReference type="PANTHER" id="PTHR28004">
    <property type="entry name" value="ZGC:162816-RELATED"/>
    <property type="match status" value="1"/>
</dbReference>
<dbReference type="InterPro" id="IPR001608">
    <property type="entry name" value="Ala_racemase_N"/>
</dbReference>
<evidence type="ECO:0000256" key="1">
    <source>
        <dbReference type="ARBA" id="ARBA00005323"/>
    </source>
</evidence>
<reference evidence="4 5" key="1">
    <citation type="submission" date="2016-10" db="EMBL/GenBank/DDBJ databases">
        <authorList>
            <person name="de Groot N.N."/>
        </authorList>
    </citation>
    <scope>NUCLEOTIDE SEQUENCE [LARGE SCALE GENOMIC DNA]</scope>
    <source>
        <strain evidence="4 5">GAS232</strain>
    </source>
</reference>
<comment type="similarity">
    <text evidence="1">Belongs to the DSD1 family.</text>
</comment>
<name>A0A1G7GYG7_9BACT</name>
<dbReference type="InterPro" id="IPR026956">
    <property type="entry name" value="D-ser_dehydrat-like_dom"/>
</dbReference>
<dbReference type="InterPro" id="IPR029066">
    <property type="entry name" value="PLP-binding_barrel"/>
</dbReference>
<keyword evidence="2" id="KW-0456">Lyase</keyword>
<dbReference type="AlphaFoldDB" id="A0A1G7GYG7"/>
<evidence type="ECO:0000256" key="2">
    <source>
        <dbReference type="ARBA" id="ARBA00023239"/>
    </source>
</evidence>
<dbReference type="Proteomes" id="UP000182427">
    <property type="component" value="Chromosome I"/>
</dbReference>
<dbReference type="PANTHER" id="PTHR28004:SF8">
    <property type="entry name" value="D-SERINE DEAMINASE"/>
    <property type="match status" value="1"/>
</dbReference>
<feature type="domain" description="D-serine dehydratase-like" evidence="3">
    <location>
        <begin position="305"/>
        <end position="405"/>
    </location>
</feature>
<dbReference type="Pfam" id="PF14031">
    <property type="entry name" value="D-ser_dehydrat"/>
    <property type="match status" value="1"/>
</dbReference>
<gene>
    <name evidence="4" type="ORF">SAMN05444167_0848</name>
</gene>
<protein>
    <submittedName>
        <fullName evidence="4">D-serine dehydratase</fullName>
    </submittedName>
</protein>
<evidence type="ECO:0000313" key="4">
    <source>
        <dbReference type="EMBL" id="SDE93230.1"/>
    </source>
</evidence>
<dbReference type="InterPro" id="IPR051466">
    <property type="entry name" value="D-amino_acid_metab_enzyme"/>
</dbReference>
<evidence type="ECO:0000259" key="3">
    <source>
        <dbReference type="SMART" id="SM01119"/>
    </source>
</evidence>
<keyword evidence="5" id="KW-1185">Reference proteome</keyword>
<dbReference type="SMART" id="SM01119">
    <property type="entry name" value="D-ser_dehydrat"/>
    <property type="match status" value="1"/>
</dbReference>
<dbReference type="Pfam" id="PF01168">
    <property type="entry name" value="Ala_racemase_N"/>
    <property type="match status" value="1"/>
</dbReference>
<dbReference type="CDD" id="cd06818">
    <property type="entry name" value="PLPDE_III_cryptic_DSD"/>
    <property type="match status" value="1"/>
</dbReference>
<dbReference type="EMBL" id="LT629690">
    <property type="protein sequence ID" value="SDE93230.1"/>
    <property type="molecule type" value="Genomic_DNA"/>
</dbReference>
<accession>A0A1G7GYG7</accession>
<dbReference type="GO" id="GO:0016829">
    <property type="term" value="F:lyase activity"/>
    <property type="evidence" value="ECO:0007669"/>
    <property type="project" value="UniProtKB-KW"/>
</dbReference>
<evidence type="ECO:0000313" key="5">
    <source>
        <dbReference type="Proteomes" id="UP000182427"/>
    </source>
</evidence>
<dbReference type="Gene3D" id="2.40.37.20">
    <property type="entry name" value="D-serine dehydratase-like domain"/>
    <property type="match status" value="1"/>
</dbReference>
<sequence length="418" mass="45939">MASEQIFPKGLGGLRTEEEIEAVGTRGWNLLREDLSLPAAVLVKPRVEHNLRWMTDFVHKYGVFLAPHGKTTMAAKLFARQMDAGAWGITLATAQQCVVAHAHGVRRILMANELVGRANFELVSDIIAGGTTFYTLVDSPDLVHQLGSFFQGKGQQLRVLVELGVTGGRTGTRTDEQTRAVVDAIAQWNGSLLLCGVEIYEGVLKDEASIREYLGWAVDTVKQLQKQGAFAKGERVILSGAGSAWYDVVADVFAAVRDELDVVLRPGCYLTSDAGIYRVAQREIGQRNDIARAVDADCGATLQSALEVWAYVQSVPEPGLAIVGMGKRDVAFDSGLPVAVWHFRPGVHKEPLRASSAWETVKLMDQHAYLHVPHDADIKVGDMLGFEISHPCLTFDKWRYVTMVDESYNVLEAIPTYF</sequence>